<reference evidence="3" key="2">
    <citation type="journal article" date="2021" name="PeerJ">
        <title>Extensive microbial diversity within the chicken gut microbiome revealed by metagenomics and culture.</title>
        <authorList>
            <person name="Gilroy R."/>
            <person name="Ravi A."/>
            <person name="Getino M."/>
            <person name="Pursley I."/>
            <person name="Horton D.L."/>
            <person name="Alikhan N.F."/>
            <person name="Baker D."/>
            <person name="Gharbi K."/>
            <person name="Hall N."/>
            <person name="Watson M."/>
            <person name="Adriaenssens E.M."/>
            <person name="Foster-Nyarko E."/>
            <person name="Jarju S."/>
            <person name="Secka A."/>
            <person name="Antonio M."/>
            <person name="Oren A."/>
            <person name="Chaudhuri R.R."/>
            <person name="La Ragione R."/>
            <person name="Hildebrand F."/>
            <person name="Pallen M.J."/>
        </authorList>
    </citation>
    <scope>NUCLEOTIDE SEQUENCE</scope>
    <source>
        <strain evidence="3">CHK123-3438</strain>
    </source>
</reference>
<dbReference type="Pfam" id="PF01551">
    <property type="entry name" value="Peptidase_M23"/>
    <property type="match status" value="1"/>
</dbReference>
<dbReference type="CDD" id="cd12797">
    <property type="entry name" value="M23_peptidase"/>
    <property type="match status" value="1"/>
</dbReference>
<reference evidence="3" key="1">
    <citation type="submission" date="2020-10" db="EMBL/GenBank/DDBJ databases">
        <authorList>
            <person name="Gilroy R."/>
        </authorList>
    </citation>
    <scope>NUCLEOTIDE SEQUENCE</scope>
    <source>
        <strain evidence="3">CHK123-3438</strain>
    </source>
</reference>
<dbReference type="PANTHER" id="PTHR21666">
    <property type="entry name" value="PEPTIDASE-RELATED"/>
    <property type="match status" value="1"/>
</dbReference>
<evidence type="ECO:0000313" key="4">
    <source>
        <dbReference type="Proteomes" id="UP000886860"/>
    </source>
</evidence>
<evidence type="ECO:0000259" key="2">
    <source>
        <dbReference type="Pfam" id="PF01551"/>
    </source>
</evidence>
<feature type="region of interest" description="Disordered" evidence="1">
    <location>
        <begin position="42"/>
        <end position="87"/>
    </location>
</feature>
<comment type="caution">
    <text evidence="3">The sequence shown here is derived from an EMBL/GenBank/DDBJ whole genome shotgun (WGS) entry which is preliminary data.</text>
</comment>
<dbReference type="InterPro" id="IPR016047">
    <property type="entry name" value="M23ase_b-sheet_dom"/>
</dbReference>
<gene>
    <name evidence="3" type="ORF">IAB60_08955</name>
</gene>
<name>A0A9D1GJZ4_9FIRM</name>
<evidence type="ECO:0000313" key="3">
    <source>
        <dbReference type="EMBL" id="HIT42203.1"/>
    </source>
</evidence>
<accession>A0A9D1GJZ4</accession>
<dbReference type="Gene3D" id="2.70.70.10">
    <property type="entry name" value="Glucose Permease (Domain IIA)"/>
    <property type="match status" value="1"/>
</dbReference>
<dbReference type="InterPro" id="IPR011055">
    <property type="entry name" value="Dup_hybrid_motif"/>
</dbReference>
<evidence type="ECO:0000256" key="1">
    <source>
        <dbReference type="SAM" id="MobiDB-lite"/>
    </source>
</evidence>
<dbReference type="EMBL" id="DVKS01000154">
    <property type="protein sequence ID" value="HIT42203.1"/>
    <property type="molecule type" value="Genomic_DNA"/>
</dbReference>
<dbReference type="GO" id="GO:0004222">
    <property type="term" value="F:metalloendopeptidase activity"/>
    <property type="evidence" value="ECO:0007669"/>
    <property type="project" value="TreeGrafter"/>
</dbReference>
<organism evidence="3 4">
    <name type="scientific">Candidatus Caccovicinus merdipullorum</name>
    <dbReference type="NCBI Taxonomy" id="2840724"/>
    <lineage>
        <taxon>Bacteria</taxon>
        <taxon>Bacillati</taxon>
        <taxon>Bacillota</taxon>
        <taxon>Clostridia</taxon>
        <taxon>Eubacteriales</taxon>
        <taxon>Candidatus Caccovicinus</taxon>
    </lineage>
</organism>
<sequence length="274" mass="29421">MKQKMNQLFKDKLILVMLVLGLLTIVSAAGVMTIQKGRSEESPYLNMEGEPDQLADENGEDSLKAAGNSQAGKDEGEENGQEELADAGDTQEGIDAEDDMGQASENAAAGQAAPDSVQEEAALVGIGQDDASSLALNFAQTQSMMWPVEGNVILDYSMDSTIYFPTLEQYKCNPGMVIQSDVSQPVSAPADARIMESGTDEEIGNYLVLDLGDGYTVTCGQMKEVQAAVGEYLEKGQVLGYVAEPTKYYTLEGPNIYLKLEKDGTAVDPLDYLE</sequence>
<protein>
    <submittedName>
        <fullName evidence="3">M23 family metallopeptidase</fullName>
    </submittedName>
</protein>
<feature type="domain" description="M23ase beta-sheet core" evidence="2">
    <location>
        <begin position="173"/>
        <end position="269"/>
    </location>
</feature>
<dbReference type="PANTHER" id="PTHR21666:SF270">
    <property type="entry name" value="MUREIN HYDROLASE ACTIVATOR ENVC"/>
    <property type="match status" value="1"/>
</dbReference>
<proteinExistence type="predicted"/>
<feature type="compositionally biased region" description="Acidic residues" evidence="1">
    <location>
        <begin position="49"/>
        <end position="60"/>
    </location>
</feature>
<dbReference type="AlphaFoldDB" id="A0A9D1GJZ4"/>
<dbReference type="SUPFAM" id="SSF51261">
    <property type="entry name" value="Duplicated hybrid motif"/>
    <property type="match status" value="1"/>
</dbReference>
<dbReference type="InterPro" id="IPR050570">
    <property type="entry name" value="Cell_wall_metabolism_enzyme"/>
</dbReference>
<feature type="compositionally biased region" description="Acidic residues" evidence="1">
    <location>
        <begin position="75"/>
        <end position="86"/>
    </location>
</feature>
<dbReference type="Proteomes" id="UP000886860">
    <property type="component" value="Unassembled WGS sequence"/>
</dbReference>